<sequence>MHVFSRILIRSYSFPVSENFHLLILFTPYFLCIFVYLQNDCIIYLHCHLLKSTYFLI</sequence>
<proteinExistence type="predicted"/>
<accession>A0A0E9UEM0</accession>
<reference evidence="2" key="2">
    <citation type="journal article" date="2015" name="Fish Shellfish Immunol.">
        <title>Early steps in the European eel (Anguilla anguilla)-Vibrio vulnificus interaction in the gills: Role of the RtxA13 toxin.</title>
        <authorList>
            <person name="Callol A."/>
            <person name="Pajuelo D."/>
            <person name="Ebbesson L."/>
            <person name="Teles M."/>
            <person name="MacKenzie S."/>
            <person name="Amaro C."/>
        </authorList>
    </citation>
    <scope>NUCLEOTIDE SEQUENCE</scope>
</reference>
<keyword evidence="1" id="KW-1133">Transmembrane helix</keyword>
<evidence type="ECO:0000256" key="1">
    <source>
        <dbReference type="SAM" id="Phobius"/>
    </source>
</evidence>
<keyword evidence="1" id="KW-0472">Membrane</keyword>
<protein>
    <submittedName>
        <fullName evidence="2">Uncharacterized protein</fullName>
    </submittedName>
</protein>
<dbReference type="AlphaFoldDB" id="A0A0E9UEM0"/>
<reference evidence="2" key="1">
    <citation type="submission" date="2014-11" db="EMBL/GenBank/DDBJ databases">
        <authorList>
            <person name="Amaro Gonzalez C."/>
        </authorList>
    </citation>
    <scope>NUCLEOTIDE SEQUENCE</scope>
</reference>
<evidence type="ECO:0000313" key="2">
    <source>
        <dbReference type="EMBL" id="JAH64284.1"/>
    </source>
</evidence>
<name>A0A0E9UEM0_ANGAN</name>
<dbReference type="EMBL" id="GBXM01044293">
    <property type="protein sequence ID" value="JAH64284.1"/>
    <property type="molecule type" value="Transcribed_RNA"/>
</dbReference>
<organism evidence="2">
    <name type="scientific">Anguilla anguilla</name>
    <name type="common">European freshwater eel</name>
    <name type="synonym">Muraena anguilla</name>
    <dbReference type="NCBI Taxonomy" id="7936"/>
    <lineage>
        <taxon>Eukaryota</taxon>
        <taxon>Metazoa</taxon>
        <taxon>Chordata</taxon>
        <taxon>Craniata</taxon>
        <taxon>Vertebrata</taxon>
        <taxon>Euteleostomi</taxon>
        <taxon>Actinopterygii</taxon>
        <taxon>Neopterygii</taxon>
        <taxon>Teleostei</taxon>
        <taxon>Anguilliformes</taxon>
        <taxon>Anguillidae</taxon>
        <taxon>Anguilla</taxon>
    </lineage>
</organism>
<keyword evidence="1" id="KW-0812">Transmembrane</keyword>
<feature type="transmembrane region" description="Helical" evidence="1">
    <location>
        <begin position="20"/>
        <end position="37"/>
    </location>
</feature>